<dbReference type="Pfam" id="PF14498">
    <property type="entry name" value="Glyco_hyd_65N_2"/>
    <property type="match status" value="1"/>
</dbReference>
<dbReference type="Gene3D" id="2.70.98.50">
    <property type="entry name" value="putative glycoside hydrolase family protein from bacillus halodurans"/>
    <property type="match status" value="1"/>
</dbReference>
<dbReference type="SUPFAM" id="SSF48208">
    <property type="entry name" value="Six-hairpin glycosidases"/>
    <property type="match status" value="1"/>
</dbReference>
<evidence type="ECO:0000313" key="5">
    <source>
        <dbReference type="Proteomes" id="UP000677918"/>
    </source>
</evidence>
<reference evidence="4" key="1">
    <citation type="submission" date="2021-04" db="EMBL/GenBank/DDBJ databases">
        <title>Draft genome sequence of Xylanibacillus composti strain K13.</title>
        <authorList>
            <person name="Uke A."/>
            <person name="Chhe C."/>
            <person name="Baramee S."/>
            <person name="Kosugi A."/>
        </authorList>
    </citation>
    <scope>NUCLEOTIDE SEQUENCE</scope>
    <source>
        <strain evidence="4">K13</strain>
    </source>
</reference>
<comment type="caution">
    <text evidence="4">The sequence shown here is derived from an EMBL/GenBank/DDBJ whole genome shotgun (WGS) entry which is preliminary data.</text>
</comment>
<feature type="domain" description="Alpha fucosidase A-like C-terminal" evidence="2">
    <location>
        <begin position="694"/>
        <end position="781"/>
    </location>
</feature>
<proteinExistence type="predicted"/>
<dbReference type="PIRSF" id="PIRSF007663">
    <property type="entry name" value="UCP007663"/>
    <property type="match status" value="1"/>
</dbReference>
<dbReference type="AlphaFoldDB" id="A0A8J4H411"/>
<organism evidence="4 5">
    <name type="scientific">Xylanibacillus composti</name>
    <dbReference type="NCBI Taxonomy" id="1572762"/>
    <lineage>
        <taxon>Bacteria</taxon>
        <taxon>Bacillati</taxon>
        <taxon>Bacillota</taxon>
        <taxon>Bacilli</taxon>
        <taxon>Bacillales</taxon>
        <taxon>Paenibacillaceae</taxon>
        <taxon>Xylanibacillus</taxon>
    </lineage>
</organism>
<dbReference type="GO" id="GO:0004560">
    <property type="term" value="F:alpha-L-fucosidase activity"/>
    <property type="evidence" value="ECO:0007669"/>
    <property type="project" value="InterPro"/>
</dbReference>
<keyword evidence="4" id="KW-0378">Hydrolase</keyword>
<dbReference type="InterPro" id="IPR054363">
    <property type="entry name" value="GH95_cat"/>
</dbReference>
<dbReference type="Gene3D" id="2.60.40.1180">
    <property type="entry name" value="Golgi alpha-mannosidase II"/>
    <property type="match status" value="1"/>
</dbReference>
<gene>
    <name evidence="4" type="ORF">XYCOK13_34310</name>
</gene>
<dbReference type="Pfam" id="PF21307">
    <property type="entry name" value="Glyco_hydro_95_C"/>
    <property type="match status" value="1"/>
</dbReference>
<evidence type="ECO:0000313" key="4">
    <source>
        <dbReference type="EMBL" id="GIQ70607.1"/>
    </source>
</evidence>
<dbReference type="GO" id="GO:0005975">
    <property type="term" value="P:carbohydrate metabolic process"/>
    <property type="evidence" value="ECO:0007669"/>
    <property type="project" value="InterPro"/>
</dbReference>
<dbReference type="FunFam" id="1.50.10.10:FF:000028">
    <property type="entry name" value="Alpha-L-fucosidase 2"/>
    <property type="match status" value="1"/>
</dbReference>
<dbReference type="PANTHER" id="PTHR31084">
    <property type="entry name" value="ALPHA-L-FUCOSIDASE 2"/>
    <property type="match status" value="1"/>
</dbReference>
<dbReference type="RefSeq" id="WP_244865225.1">
    <property type="nucleotide sequence ID" value="NZ_BOVK01000052.1"/>
</dbReference>
<keyword evidence="5" id="KW-1185">Reference proteome</keyword>
<feature type="domain" description="Glycosyl hydrolase family 95 catalytic" evidence="3">
    <location>
        <begin position="288"/>
        <end position="692"/>
    </location>
</feature>
<dbReference type="PANTHER" id="PTHR31084:SF0">
    <property type="entry name" value="ALPHA-L-FUCOSIDASE 2"/>
    <property type="match status" value="1"/>
</dbReference>
<dbReference type="InterPro" id="IPR049053">
    <property type="entry name" value="AFCA-like_C"/>
</dbReference>
<protein>
    <submittedName>
        <fullName evidence="4">Alpha/beta hydrolase</fullName>
    </submittedName>
</protein>
<feature type="domain" description="Glycosyl hydrolase family 95 N-terminal" evidence="1">
    <location>
        <begin position="13"/>
        <end position="261"/>
    </location>
</feature>
<evidence type="ECO:0000259" key="2">
    <source>
        <dbReference type="Pfam" id="PF21307"/>
    </source>
</evidence>
<sequence>MKADMDSRDQWKLWYSSPASAWEEALPLGNGRLGAMVYGGADKDVIQLNEDTLWSGFPRDTVNYEARRYLRQVRELIREGRHADAERLVQAHMLGSNTESYQPLGTLILHAQGAAPNDYRRELNLNQAVAETRYVQGEQRVHREYWISEPDQVMAVRTQAEGSGTLHLTMCLESPHPHTVRQEGEREIVLSGRGPSHVADKHLGNHPEPVLYEQNLGTEFVIRLHVDAEDGRVAVEADGRITVQAARAVTLYLTAETNFRDYETRPKPGDLAPLRRTQDTIAAARRRGYESLRKRHTEDYRALFDRVRLTLGDRDAALSAMSTDQRLEAYAASPLDADLEALYFHFGRYLLISCSRPGTQPANLQGIWNPHVMPPWNSDYTTNINTEMNYWPAEACGLSECHEPLFRLVEELSATGGRIARIHYGCRGWTAHHNVDLWRAAGPSDGHPKWAFWPLAGAWLCRHLWEHYLYTGDLEFLRGRAYPLMKGAAQFGLDWLVEQEGLLVTSPSTSPENSFLTADGKPCSVTAGATMDAAILRELFRHCIEAATRLDLDPAMREQLASALAKLPAYRIGKHGQLQEWLDDYDEAEPGHRHFSHLYGLYPGSDINDSCPELLAAANTSIERRLAHGGAHTGWSCAWLINLYARLKDAERAHASIQTLLSRSTLPNLFDDHPPFQIDGNFGGTAGIIELLLQSHQDCIELLPALPEAWACGSVSGLRARGGYTIAMEWADRKLVRATVTAKQSGFCRIRYRHPLAATASSGEAVAVQDGGFAVEEGCTYALACID</sequence>
<accession>A0A8J4H411</accession>
<dbReference type="InterPro" id="IPR027414">
    <property type="entry name" value="GH95_N_dom"/>
</dbReference>
<name>A0A8J4H411_9BACL</name>
<dbReference type="InterPro" id="IPR016518">
    <property type="entry name" value="Alpha-L-fucosidase"/>
</dbReference>
<evidence type="ECO:0000259" key="3">
    <source>
        <dbReference type="Pfam" id="PF22124"/>
    </source>
</evidence>
<dbReference type="Proteomes" id="UP000677918">
    <property type="component" value="Unassembled WGS sequence"/>
</dbReference>
<dbReference type="EMBL" id="BOVK01000052">
    <property type="protein sequence ID" value="GIQ70607.1"/>
    <property type="molecule type" value="Genomic_DNA"/>
</dbReference>
<dbReference type="Gene3D" id="1.50.10.10">
    <property type="match status" value="1"/>
</dbReference>
<dbReference type="InterPro" id="IPR008928">
    <property type="entry name" value="6-hairpin_glycosidase_sf"/>
</dbReference>
<dbReference type="InterPro" id="IPR013780">
    <property type="entry name" value="Glyco_hydro_b"/>
</dbReference>
<dbReference type="Pfam" id="PF22124">
    <property type="entry name" value="Glyco_hydro_95_cat"/>
    <property type="match status" value="1"/>
</dbReference>
<dbReference type="InterPro" id="IPR012341">
    <property type="entry name" value="6hp_glycosidase-like_sf"/>
</dbReference>
<evidence type="ECO:0000259" key="1">
    <source>
        <dbReference type="Pfam" id="PF14498"/>
    </source>
</evidence>